<organism evidence="1 2">
    <name type="scientific">Oceanomicrobium pacificus</name>
    <dbReference type="NCBI Taxonomy" id="2692916"/>
    <lineage>
        <taxon>Bacteria</taxon>
        <taxon>Pseudomonadati</taxon>
        <taxon>Pseudomonadota</taxon>
        <taxon>Alphaproteobacteria</taxon>
        <taxon>Rhodobacterales</taxon>
        <taxon>Paracoccaceae</taxon>
        <taxon>Oceanomicrobium</taxon>
    </lineage>
</organism>
<name>A0A6B0TKP7_9RHOB</name>
<comment type="caution">
    <text evidence="1">The sequence shown here is derived from an EMBL/GenBank/DDBJ whole genome shotgun (WGS) entry which is preliminary data.</text>
</comment>
<accession>A0A6B0TKP7</accession>
<protein>
    <submittedName>
        <fullName evidence="1">Uncharacterized protein</fullName>
    </submittedName>
</protein>
<dbReference type="RefSeq" id="WP_160853175.1">
    <property type="nucleotide sequence ID" value="NZ_WUWG01000002.1"/>
</dbReference>
<keyword evidence="2" id="KW-1185">Reference proteome</keyword>
<sequence length="350" mass="37473">MKTLVYSILLILLILALAVVMVPQLRLIFFGLPEDRLSAPATPADAAPASPDRIADALRDAGLHAEPRLGDIAVSGHMARLADGTVDASTLAAYAAGIAALTEKSAAAGQPIPPAFWDAETADMLADGWTSYKVVAALNTTEGKPYLDALGAAWTRFHSFKTGGVEDTALDTALDMFAPVLALLFEVPQEHLLEQSPYLDTPSEKALYAWQQLISGATRTNPLTQMRIFDHGFARRFHLGTIWQYETGTPARDAEIWGVSGFAPRFVGPAENDNQIEHMSISMVVQGVLDEPLLILDAFEEFEQLTGGASAAEAAADEALNAAVRDLFLPGFQTDLDGAVERLRAGLKTG</sequence>
<gene>
    <name evidence="1" type="ORF">GSH16_06335</name>
</gene>
<dbReference type="EMBL" id="WUWG01000002">
    <property type="protein sequence ID" value="MXU65057.1"/>
    <property type="molecule type" value="Genomic_DNA"/>
</dbReference>
<evidence type="ECO:0000313" key="2">
    <source>
        <dbReference type="Proteomes" id="UP000436016"/>
    </source>
</evidence>
<reference evidence="1 2" key="1">
    <citation type="submission" date="2019-12" db="EMBL/GenBank/DDBJ databases">
        <title>Strain KN286 was isolated from seawater, which was collected from Caroline Seamount in the tropical western Pacific.</title>
        <authorList>
            <person name="Wang Q."/>
        </authorList>
    </citation>
    <scope>NUCLEOTIDE SEQUENCE [LARGE SCALE GENOMIC DNA]</scope>
    <source>
        <strain evidence="1 2">KN286</strain>
    </source>
</reference>
<dbReference type="Proteomes" id="UP000436016">
    <property type="component" value="Unassembled WGS sequence"/>
</dbReference>
<proteinExistence type="predicted"/>
<dbReference type="AlphaFoldDB" id="A0A6B0TKP7"/>
<evidence type="ECO:0000313" key="1">
    <source>
        <dbReference type="EMBL" id="MXU65057.1"/>
    </source>
</evidence>